<keyword evidence="8 13" id="KW-0460">Magnesium</keyword>
<dbReference type="PRINTS" id="PR00696">
    <property type="entry name" value="RSOLVASERUVC"/>
</dbReference>
<comment type="caution">
    <text evidence="14">The sequence shown here is derived from an EMBL/GenBank/DDBJ whole genome shotgun (WGS) entry which is preliminary data.</text>
</comment>
<feature type="active site" evidence="13">
    <location>
        <position position="7"/>
    </location>
</feature>
<comment type="similarity">
    <text evidence="1 13">Belongs to the RuvC family.</text>
</comment>
<keyword evidence="6 13" id="KW-0227">DNA damage</keyword>
<reference evidence="14 15" key="1">
    <citation type="journal article" date="2016" name="Nat. Commun.">
        <title>Thousands of microbial genomes shed light on interconnected biogeochemical processes in an aquifer system.</title>
        <authorList>
            <person name="Anantharaman K."/>
            <person name="Brown C.T."/>
            <person name="Hug L.A."/>
            <person name="Sharon I."/>
            <person name="Castelle C.J."/>
            <person name="Probst A.J."/>
            <person name="Thomas B.C."/>
            <person name="Singh A."/>
            <person name="Wilkins M.J."/>
            <person name="Karaoz U."/>
            <person name="Brodie E.L."/>
            <person name="Williams K.H."/>
            <person name="Hubbard S.S."/>
            <person name="Banfield J.F."/>
        </authorList>
    </citation>
    <scope>NUCLEOTIDE SEQUENCE [LARGE SCALE GENOMIC DNA]</scope>
</reference>
<evidence type="ECO:0000256" key="4">
    <source>
        <dbReference type="ARBA" id="ARBA00022723"/>
    </source>
</evidence>
<gene>
    <name evidence="13" type="primary">ruvC</name>
    <name evidence="14" type="ORF">A3I33_02220</name>
</gene>
<evidence type="ECO:0000256" key="3">
    <source>
        <dbReference type="ARBA" id="ARBA00022722"/>
    </source>
</evidence>
<dbReference type="PANTHER" id="PTHR30194">
    <property type="entry name" value="CROSSOVER JUNCTION ENDODEOXYRIBONUCLEASE RUVC"/>
    <property type="match status" value="1"/>
</dbReference>
<dbReference type="GO" id="GO:0005737">
    <property type="term" value="C:cytoplasm"/>
    <property type="evidence" value="ECO:0007669"/>
    <property type="project" value="UniProtKB-SubCell"/>
</dbReference>
<proteinExistence type="inferred from homology"/>
<evidence type="ECO:0000256" key="11">
    <source>
        <dbReference type="ARBA" id="ARBA00023204"/>
    </source>
</evidence>
<dbReference type="AlphaFoldDB" id="A0A1G1Z801"/>
<dbReference type="InterPro" id="IPR036397">
    <property type="entry name" value="RNaseH_sf"/>
</dbReference>
<keyword evidence="7 13" id="KW-0378">Hydrolase</keyword>
<keyword evidence="5 13" id="KW-0255">Endonuclease</keyword>
<keyword evidence="3 13" id="KW-0540">Nuclease</keyword>
<evidence type="ECO:0000256" key="12">
    <source>
        <dbReference type="ARBA" id="ARBA00029354"/>
    </source>
</evidence>
<evidence type="ECO:0000313" key="14">
    <source>
        <dbReference type="EMBL" id="OGY60765.1"/>
    </source>
</evidence>
<organism evidence="14 15">
    <name type="scientific">Candidatus Colwellbacteria bacterium RIFCSPLOWO2_02_FULL_45_11</name>
    <dbReference type="NCBI Taxonomy" id="1797692"/>
    <lineage>
        <taxon>Bacteria</taxon>
        <taxon>Candidatus Colwelliibacteriota</taxon>
    </lineage>
</organism>
<dbReference type="FunFam" id="3.30.420.10:FF:000002">
    <property type="entry name" value="Crossover junction endodeoxyribonuclease RuvC"/>
    <property type="match status" value="1"/>
</dbReference>
<comment type="subcellular location">
    <subcellularLocation>
        <location evidence="13">Cytoplasm</location>
    </subcellularLocation>
</comment>
<sequence length="155" mass="16626">MIILGIDPGTVRVGYGLIEKDRGIRAVAYGLIGDKSKNSTGRLVYIGNEIRALIKKYKPDVVGIERVYFSKNKRTALAVAEARGVIVFVSEGLGVPVLEFSPTDIKSVVAGDGRCDKRALKKIVAMTLGVKDIAGPDDISDALAVAIRASFEYSK</sequence>
<dbReference type="InterPro" id="IPR002176">
    <property type="entry name" value="X-over_junc_endoDNase_RuvC"/>
</dbReference>
<dbReference type="PANTHER" id="PTHR30194:SF3">
    <property type="entry name" value="CROSSOVER JUNCTION ENDODEOXYRIBONUCLEASE RUVC"/>
    <property type="match status" value="1"/>
</dbReference>
<feature type="binding site" evidence="13">
    <location>
        <position position="65"/>
    </location>
    <ligand>
        <name>Mg(2+)</name>
        <dbReference type="ChEBI" id="CHEBI:18420"/>
        <label>2</label>
    </ligand>
</feature>
<evidence type="ECO:0000256" key="13">
    <source>
        <dbReference type="HAMAP-Rule" id="MF_00034"/>
    </source>
</evidence>
<dbReference type="HAMAP" id="MF_00034">
    <property type="entry name" value="RuvC"/>
    <property type="match status" value="1"/>
</dbReference>
<accession>A0A1G1Z801</accession>
<evidence type="ECO:0000256" key="1">
    <source>
        <dbReference type="ARBA" id="ARBA00009518"/>
    </source>
</evidence>
<feature type="active site" evidence="13">
    <location>
        <position position="138"/>
    </location>
</feature>
<dbReference type="EMBL" id="MHJA01000024">
    <property type="protein sequence ID" value="OGY60765.1"/>
    <property type="molecule type" value="Genomic_DNA"/>
</dbReference>
<keyword evidence="4 13" id="KW-0479">Metal-binding</keyword>
<comment type="function">
    <text evidence="13">The RuvA-RuvB-RuvC complex processes Holliday junction (HJ) DNA during genetic recombination and DNA repair. Endonuclease that resolves HJ intermediates. Cleaves cruciform DNA by making single-stranded nicks across the HJ at symmetrical positions within the homologous arms, yielding a 5'-phosphate and a 3'-hydroxyl group; requires a central core of homology in the junction. The consensus cleavage sequence is 5'-(A/T)TT(C/G)-3'. Cleavage occurs on the 3'-side of the TT dinucleotide at the point of strand exchange. HJ branch migration catalyzed by RuvA-RuvB allows RuvC to scan DNA until it finds its consensus sequence, where it cleaves and resolves the cruciform DNA.</text>
</comment>
<evidence type="ECO:0000256" key="5">
    <source>
        <dbReference type="ARBA" id="ARBA00022759"/>
    </source>
</evidence>
<dbReference type="GO" id="GO:0008821">
    <property type="term" value="F:crossover junction DNA endonuclease activity"/>
    <property type="evidence" value="ECO:0007669"/>
    <property type="project" value="UniProtKB-UniRule"/>
</dbReference>
<keyword evidence="9 13" id="KW-0238">DNA-binding</keyword>
<feature type="binding site" evidence="13">
    <location>
        <position position="7"/>
    </location>
    <ligand>
        <name>Mg(2+)</name>
        <dbReference type="ChEBI" id="CHEBI:18420"/>
        <label>1</label>
    </ligand>
</feature>
<comment type="cofactor">
    <cofactor evidence="13">
        <name>Mg(2+)</name>
        <dbReference type="ChEBI" id="CHEBI:18420"/>
    </cofactor>
    <text evidence="13">Binds 2 Mg(2+) ion per subunit.</text>
</comment>
<dbReference type="GO" id="GO:0006310">
    <property type="term" value="P:DNA recombination"/>
    <property type="evidence" value="ECO:0007669"/>
    <property type="project" value="UniProtKB-UniRule"/>
</dbReference>
<dbReference type="GO" id="GO:0000287">
    <property type="term" value="F:magnesium ion binding"/>
    <property type="evidence" value="ECO:0007669"/>
    <property type="project" value="UniProtKB-UniRule"/>
</dbReference>
<dbReference type="InterPro" id="IPR012337">
    <property type="entry name" value="RNaseH-like_sf"/>
</dbReference>
<dbReference type="GO" id="GO:0003677">
    <property type="term" value="F:DNA binding"/>
    <property type="evidence" value="ECO:0007669"/>
    <property type="project" value="UniProtKB-KW"/>
</dbReference>
<keyword evidence="11 13" id="KW-0234">DNA repair</keyword>
<evidence type="ECO:0000256" key="7">
    <source>
        <dbReference type="ARBA" id="ARBA00022801"/>
    </source>
</evidence>
<evidence type="ECO:0000256" key="9">
    <source>
        <dbReference type="ARBA" id="ARBA00023125"/>
    </source>
</evidence>
<name>A0A1G1Z801_9BACT</name>
<dbReference type="GO" id="GO:0006281">
    <property type="term" value="P:DNA repair"/>
    <property type="evidence" value="ECO:0007669"/>
    <property type="project" value="UniProtKB-UniRule"/>
</dbReference>
<dbReference type="GO" id="GO:0048476">
    <property type="term" value="C:Holliday junction resolvase complex"/>
    <property type="evidence" value="ECO:0007669"/>
    <property type="project" value="UniProtKB-UniRule"/>
</dbReference>
<dbReference type="Pfam" id="PF02075">
    <property type="entry name" value="RuvC"/>
    <property type="match status" value="1"/>
</dbReference>
<feature type="binding site" evidence="13">
    <location>
        <position position="138"/>
    </location>
    <ligand>
        <name>Mg(2+)</name>
        <dbReference type="ChEBI" id="CHEBI:18420"/>
        <label>1</label>
    </ligand>
</feature>
<evidence type="ECO:0000256" key="8">
    <source>
        <dbReference type="ARBA" id="ARBA00022842"/>
    </source>
</evidence>
<comment type="subunit">
    <text evidence="13">Homodimer which binds Holliday junction (HJ) DNA. The HJ becomes 2-fold symmetrical on binding to RuvC with unstacked arms; it has a different conformation from HJ DNA in complex with RuvA. In the full resolvosome a probable DNA-RuvA(4)-RuvB(12)-RuvC(2) complex forms which resolves the HJ.</text>
</comment>
<dbReference type="EC" id="3.1.21.10" evidence="13"/>
<keyword evidence="2 13" id="KW-0963">Cytoplasm</keyword>
<dbReference type="Gene3D" id="3.30.420.10">
    <property type="entry name" value="Ribonuclease H-like superfamily/Ribonuclease H"/>
    <property type="match status" value="1"/>
</dbReference>
<comment type="catalytic activity">
    <reaction evidence="12 13">
        <text>Endonucleolytic cleavage at a junction such as a reciprocal single-stranded crossover between two homologous DNA duplexes (Holliday junction).</text>
        <dbReference type="EC" id="3.1.21.10"/>
    </reaction>
</comment>
<feature type="active site" evidence="13">
    <location>
        <position position="65"/>
    </location>
</feature>
<protein>
    <recommendedName>
        <fullName evidence="13">Crossover junction endodeoxyribonuclease RuvC</fullName>
        <ecNumber evidence="13">3.1.21.10</ecNumber>
    </recommendedName>
    <alternativeName>
        <fullName evidence="13">Holliday junction nuclease RuvC</fullName>
    </alternativeName>
    <alternativeName>
        <fullName evidence="13">Holliday junction resolvase RuvC</fullName>
    </alternativeName>
</protein>
<evidence type="ECO:0000313" key="15">
    <source>
        <dbReference type="Proteomes" id="UP000176544"/>
    </source>
</evidence>
<evidence type="ECO:0000256" key="2">
    <source>
        <dbReference type="ARBA" id="ARBA00022490"/>
    </source>
</evidence>
<dbReference type="STRING" id="1797692.A3I33_02220"/>
<dbReference type="SUPFAM" id="SSF53098">
    <property type="entry name" value="Ribonuclease H-like"/>
    <property type="match status" value="1"/>
</dbReference>
<dbReference type="CDD" id="cd16962">
    <property type="entry name" value="RuvC"/>
    <property type="match status" value="1"/>
</dbReference>
<dbReference type="Proteomes" id="UP000176544">
    <property type="component" value="Unassembled WGS sequence"/>
</dbReference>
<evidence type="ECO:0000256" key="6">
    <source>
        <dbReference type="ARBA" id="ARBA00022763"/>
    </source>
</evidence>
<evidence type="ECO:0000256" key="10">
    <source>
        <dbReference type="ARBA" id="ARBA00023172"/>
    </source>
</evidence>
<keyword evidence="10 13" id="KW-0233">DNA recombination</keyword>